<dbReference type="AlphaFoldDB" id="A0A8H3WTZ6"/>
<accession>A0A8H3WTZ6</accession>
<sequence length="596" mass="68397">MASFFDSDSDDSVEIVDNVDLDENDRQEDINSDSFIEHIAYFTKNLTAQHVQFSAVLVEYPPTDPDGHAIIYNFIESNNYDKANNDQTQKAMKDKIQYSQGGKGGVSYINCPFFECSDDNQIQIMKDQRTCGGVKICPYAHNYLHDYVHTSVDFDSDIFQSIKSNEELRTLSVSSSLAEFNNTNINNGYFIGCTQWKYGVSGHRYLPIEESIDRHLLKKLISGMPLNQCDINDACNTVLSNNSKRLKCSFPHINDKGKPIEANLIHLSCNLIHAYFGVDTLSQIHTSLNNLDRLRYLVGQIQQSQNPYGQGVLDFFNDGHILILCMTKDQAIKLQEATYFQMDLTFKYVQGEINMFELNEYDDNHQLNIAQAKGLGLALSEIDSSKDWTEHLIYIFKTCRLLYRRNVTNQKYSNKTKNLMQNILTAESQYEIQNLLNQITLSSEDGVKDWVEFYNRPWILASLNHCYSQIDITTLNIIGETTNAAESAHADINREGKGLNLMNAIKRAQKFDNRKFITCAIQDRYGVTKTGRNNGPIAKAAQSIKRHDSLTQLERQISLEERQLELEERKERLREQKLLNYERARELGVEKELGYQ</sequence>
<evidence type="ECO:0000256" key="1">
    <source>
        <dbReference type="SAM" id="Coils"/>
    </source>
</evidence>
<organism evidence="2 3">
    <name type="scientific">Gigaspora margarita</name>
    <dbReference type="NCBI Taxonomy" id="4874"/>
    <lineage>
        <taxon>Eukaryota</taxon>
        <taxon>Fungi</taxon>
        <taxon>Fungi incertae sedis</taxon>
        <taxon>Mucoromycota</taxon>
        <taxon>Glomeromycotina</taxon>
        <taxon>Glomeromycetes</taxon>
        <taxon>Diversisporales</taxon>
        <taxon>Gigasporaceae</taxon>
        <taxon>Gigaspora</taxon>
    </lineage>
</organism>
<keyword evidence="1" id="KW-0175">Coiled coil</keyword>
<feature type="coiled-coil region" evidence="1">
    <location>
        <begin position="550"/>
        <end position="579"/>
    </location>
</feature>
<evidence type="ECO:0000313" key="3">
    <source>
        <dbReference type="Proteomes" id="UP000439903"/>
    </source>
</evidence>
<name>A0A8H3WTZ6_GIGMA</name>
<dbReference type="EMBL" id="WTPW01004099">
    <property type="protein sequence ID" value="KAF0333005.1"/>
    <property type="molecule type" value="Genomic_DNA"/>
</dbReference>
<reference evidence="2 3" key="1">
    <citation type="journal article" date="2019" name="Environ. Microbiol.">
        <title>At the nexus of three kingdoms: the genome of the mycorrhizal fungus Gigaspora margarita provides insights into plant, endobacterial and fungal interactions.</title>
        <authorList>
            <person name="Venice F."/>
            <person name="Ghignone S."/>
            <person name="Salvioli di Fossalunga A."/>
            <person name="Amselem J."/>
            <person name="Novero M."/>
            <person name="Xianan X."/>
            <person name="Sedzielewska Toro K."/>
            <person name="Morin E."/>
            <person name="Lipzen A."/>
            <person name="Grigoriev I.V."/>
            <person name="Henrissat B."/>
            <person name="Martin F.M."/>
            <person name="Bonfante P."/>
        </authorList>
    </citation>
    <scope>NUCLEOTIDE SEQUENCE [LARGE SCALE GENOMIC DNA]</scope>
    <source>
        <strain evidence="2 3">BEG34</strain>
    </source>
</reference>
<evidence type="ECO:0000313" key="2">
    <source>
        <dbReference type="EMBL" id="KAF0333005.1"/>
    </source>
</evidence>
<dbReference type="Proteomes" id="UP000439903">
    <property type="component" value="Unassembled WGS sequence"/>
</dbReference>
<gene>
    <name evidence="2" type="ORF">F8M41_017621</name>
</gene>
<proteinExistence type="predicted"/>
<protein>
    <submittedName>
        <fullName evidence="2">Cobalamin biosynthesis protein cobt</fullName>
    </submittedName>
</protein>
<keyword evidence="3" id="KW-1185">Reference proteome</keyword>
<comment type="caution">
    <text evidence="2">The sequence shown here is derived from an EMBL/GenBank/DDBJ whole genome shotgun (WGS) entry which is preliminary data.</text>
</comment>
<dbReference type="OrthoDB" id="2404661at2759"/>